<dbReference type="OrthoDB" id="652091at2759"/>
<dbReference type="STRING" id="703135.A0A2A9NR22"/>
<feature type="non-terminal residue" evidence="6">
    <location>
        <position position="233"/>
    </location>
</feature>
<dbReference type="GO" id="GO:0004392">
    <property type="term" value="F:heme oxygenase (decyclizing) activity"/>
    <property type="evidence" value="ECO:0007669"/>
    <property type="project" value="InterPro"/>
</dbReference>
<reference evidence="6 7" key="1">
    <citation type="submission" date="2014-02" db="EMBL/GenBank/DDBJ databases">
        <title>Transposable element dynamics among asymbiotic and ectomycorrhizal Amanita fungi.</title>
        <authorList>
            <consortium name="DOE Joint Genome Institute"/>
            <person name="Hess J."/>
            <person name="Skrede I."/>
            <person name="Wolfe B."/>
            <person name="LaButti K."/>
            <person name="Ohm R.A."/>
            <person name="Grigoriev I.V."/>
            <person name="Pringle A."/>
        </authorList>
    </citation>
    <scope>NUCLEOTIDE SEQUENCE [LARGE SCALE GENOMIC DNA]</scope>
    <source>
        <strain evidence="6 7">SKay4041</strain>
    </source>
</reference>
<keyword evidence="1 4" id="KW-0349">Heme</keyword>
<dbReference type="CDD" id="cd19165">
    <property type="entry name" value="HemeO"/>
    <property type="match status" value="1"/>
</dbReference>
<dbReference type="InterPro" id="IPR002051">
    <property type="entry name" value="Haem_Oase"/>
</dbReference>
<protein>
    <submittedName>
        <fullName evidence="6">Uncharacterized protein</fullName>
    </submittedName>
</protein>
<dbReference type="InterPro" id="IPR016084">
    <property type="entry name" value="Haem_Oase-like_multi-hlx"/>
</dbReference>
<dbReference type="Gene3D" id="1.20.910.10">
    <property type="entry name" value="Heme oxygenase-like"/>
    <property type="match status" value="1"/>
</dbReference>
<proteinExistence type="predicted"/>
<evidence type="ECO:0000256" key="3">
    <source>
        <dbReference type="ARBA" id="ARBA00023004"/>
    </source>
</evidence>
<dbReference type="AlphaFoldDB" id="A0A2A9NR22"/>
<feature type="binding site" evidence="4">
    <location>
        <position position="138"/>
    </location>
    <ligand>
        <name>heme b</name>
        <dbReference type="ChEBI" id="CHEBI:60344"/>
    </ligand>
</feature>
<dbReference type="SUPFAM" id="SSF48613">
    <property type="entry name" value="Heme oxygenase-like"/>
    <property type="match status" value="1"/>
</dbReference>
<dbReference type="Pfam" id="PF01126">
    <property type="entry name" value="Heme_oxygenase"/>
    <property type="match status" value="1"/>
</dbReference>
<organism evidence="6 7">
    <name type="scientific">Amanita thiersii Skay4041</name>
    <dbReference type="NCBI Taxonomy" id="703135"/>
    <lineage>
        <taxon>Eukaryota</taxon>
        <taxon>Fungi</taxon>
        <taxon>Dikarya</taxon>
        <taxon>Basidiomycota</taxon>
        <taxon>Agaricomycotina</taxon>
        <taxon>Agaricomycetes</taxon>
        <taxon>Agaricomycetidae</taxon>
        <taxon>Agaricales</taxon>
        <taxon>Pluteineae</taxon>
        <taxon>Amanitaceae</taxon>
        <taxon>Amanita</taxon>
    </lineage>
</organism>
<feature type="non-terminal residue" evidence="6">
    <location>
        <position position="1"/>
    </location>
</feature>
<dbReference type="GO" id="GO:0046872">
    <property type="term" value="F:metal ion binding"/>
    <property type="evidence" value="ECO:0007669"/>
    <property type="project" value="UniProtKB-KW"/>
</dbReference>
<evidence type="ECO:0000256" key="5">
    <source>
        <dbReference type="PIRSR" id="PIRSR000343-2"/>
    </source>
</evidence>
<dbReference type="InterPro" id="IPR016053">
    <property type="entry name" value="Haem_Oase-like"/>
</dbReference>
<sequence length="233" mass="25786">IDYSQPLITLLRFETQHAHDSAANSRGAQLLLSGQLPKAEYVRYLMMLWHIYNTLEQALDKHASHPALEQTYNPTLLARSASLSADISHLLQCPEPSWPSHPIHTSLIASPPPALTAYLTRISTLADTDPAALLAHSYTRYLGDLSGGQIIRYTIVKGYDLNDASGLGVQFYEFKSTLNPNKPATQGEMKRIKEWFKNGVNAAGNLDAHIKEVVLKETSTVFTLNAGLFDSIR</sequence>
<evidence type="ECO:0000313" key="7">
    <source>
        <dbReference type="Proteomes" id="UP000242287"/>
    </source>
</evidence>
<dbReference type="PIRSF" id="PIRSF000343">
    <property type="entry name" value="Haem_Oase"/>
    <property type="match status" value="1"/>
</dbReference>
<dbReference type="PANTHER" id="PTHR10720:SF0">
    <property type="entry name" value="HEME OXYGENASE"/>
    <property type="match status" value="1"/>
</dbReference>
<evidence type="ECO:0000256" key="2">
    <source>
        <dbReference type="ARBA" id="ARBA00022723"/>
    </source>
</evidence>
<feature type="binding site" description="axial binding residue" evidence="5">
    <location>
        <position position="19"/>
    </location>
    <ligand>
        <name>heme b</name>
        <dbReference type="ChEBI" id="CHEBI:60344"/>
    </ligand>
    <ligandPart>
        <name>Fe</name>
        <dbReference type="ChEBI" id="CHEBI:18248"/>
    </ligandPart>
</feature>
<keyword evidence="7" id="KW-1185">Reference proteome</keyword>
<dbReference type="EMBL" id="KZ301974">
    <property type="protein sequence ID" value="PFH53415.1"/>
    <property type="molecule type" value="Genomic_DNA"/>
</dbReference>
<dbReference type="Proteomes" id="UP000242287">
    <property type="component" value="Unassembled WGS sequence"/>
</dbReference>
<keyword evidence="3 5" id="KW-0408">Iron</keyword>
<accession>A0A2A9NR22</accession>
<evidence type="ECO:0000256" key="4">
    <source>
        <dbReference type="PIRSR" id="PIRSR000343-1"/>
    </source>
</evidence>
<dbReference type="GO" id="GO:0006788">
    <property type="term" value="P:heme oxidation"/>
    <property type="evidence" value="ECO:0007669"/>
    <property type="project" value="InterPro"/>
</dbReference>
<evidence type="ECO:0000313" key="6">
    <source>
        <dbReference type="EMBL" id="PFH53415.1"/>
    </source>
</evidence>
<dbReference type="PANTHER" id="PTHR10720">
    <property type="entry name" value="HEME OXYGENASE"/>
    <property type="match status" value="1"/>
</dbReference>
<evidence type="ECO:0000256" key="1">
    <source>
        <dbReference type="ARBA" id="ARBA00022617"/>
    </source>
</evidence>
<gene>
    <name evidence="6" type="ORF">AMATHDRAFT_93186</name>
</gene>
<keyword evidence="2 5" id="KW-0479">Metal-binding</keyword>
<feature type="binding site" evidence="4">
    <location>
        <position position="12"/>
    </location>
    <ligand>
        <name>heme b</name>
        <dbReference type="ChEBI" id="CHEBI:60344"/>
    </ligand>
</feature>
<name>A0A2A9NR22_9AGAR</name>